<dbReference type="OrthoDB" id="324823at2759"/>
<reference evidence="2 3" key="1">
    <citation type="submission" date="2016-11" db="EMBL/GenBank/DDBJ databases">
        <title>The macronuclear genome of Stentor coeruleus: a giant cell with tiny introns.</title>
        <authorList>
            <person name="Slabodnick M."/>
            <person name="Ruby J.G."/>
            <person name="Reiff S.B."/>
            <person name="Swart E.C."/>
            <person name="Gosai S."/>
            <person name="Prabakaran S."/>
            <person name="Witkowska E."/>
            <person name="Larue G.E."/>
            <person name="Fisher S."/>
            <person name="Freeman R.M."/>
            <person name="Gunawardena J."/>
            <person name="Chu W."/>
            <person name="Stover N.A."/>
            <person name="Gregory B.D."/>
            <person name="Nowacki M."/>
            <person name="Derisi J."/>
            <person name="Roy S.W."/>
            <person name="Marshall W.F."/>
            <person name="Sood P."/>
        </authorList>
    </citation>
    <scope>NUCLEOTIDE SEQUENCE [LARGE SCALE GENOMIC DNA]</scope>
    <source>
        <strain evidence="2">WM001</strain>
    </source>
</reference>
<accession>A0A1R2CW44</accession>
<proteinExistence type="predicted"/>
<protein>
    <recommendedName>
        <fullName evidence="4">EF-hand domain-containing protein</fullName>
    </recommendedName>
</protein>
<sequence>MGCSICISSNRSVEERVLIPVEQSLGLSVFSSVEIDRTLHRYSTLSKMSELQLKKACKNLGLDYKKMENFFLRFSDGESIKVKRLNCVGILLGQGTEKKKISLLFKNYDLDASLTLDCSEIETLIEDVLMVSCKIIPGYAIFLDPGDKELIDYSSKISQVERGLINYFTNIILENRDHVTEEEFCKAFKIDMIRLIITSSEMRLHAYDTFNRIEKPAKFIIEKIKAEKKEHQSEYIERKKNKKTRRNLSYS</sequence>
<keyword evidence="3" id="KW-1185">Reference proteome</keyword>
<name>A0A1R2CW44_9CILI</name>
<dbReference type="Proteomes" id="UP000187209">
    <property type="component" value="Unassembled WGS sequence"/>
</dbReference>
<evidence type="ECO:0000256" key="1">
    <source>
        <dbReference type="SAM" id="MobiDB-lite"/>
    </source>
</evidence>
<evidence type="ECO:0008006" key="4">
    <source>
        <dbReference type="Google" id="ProtNLM"/>
    </source>
</evidence>
<evidence type="ECO:0000313" key="2">
    <source>
        <dbReference type="EMBL" id="OMJ93234.1"/>
    </source>
</evidence>
<feature type="region of interest" description="Disordered" evidence="1">
    <location>
        <begin position="232"/>
        <end position="251"/>
    </location>
</feature>
<gene>
    <name evidence="2" type="ORF">SteCoe_3811</name>
</gene>
<organism evidence="2 3">
    <name type="scientific">Stentor coeruleus</name>
    <dbReference type="NCBI Taxonomy" id="5963"/>
    <lineage>
        <taxon>Eukaryota</taxon>
        <taxon>Sar</taxon>
        <taxon>Alveolata</taxon>
        <taxon>Ciliophora</taxon>
        <taxon>Postciliodesmatophora</taxon>
        <taxon>Heterotrichea</taxon>
        <taxon>Heterotrichida</taxon>
        <taxon>Stentoridae</taxon>
        <taxon>Stentor</taxon>
    </lineage>
</organism>
<feature type="compositionally biased region" description="Basic residues" evidence="1">
    <location>
        <begin position="239"/>
        <end position="251"/>
    </location>
</feature>
<dbReference type="EMBL" id="MPUH01000046">
    <property type="protein sequence ID" value="OMJ93234.1"/>
    <property type="molecule type" value="Genomic_DNA"/>
</dbReference>
<dbReference type="AlphaFoldDB" id="A0A1R2CW44"/>
<comment type="caution">
    <text evidence="2">The sequence shown here is derived from an EMBL/GenBank/DDBJ whole genome shotgun (WGS) entry which is preliminary data.</text>
</comment>
<evidence type="ECO:0000313" key="3">
    <source>
        <dbReference type="Proteomes" id="UP000187209"/>
    </source>
</evidence>